<dbReference type="AlphaFoldDB" id="A0AA88V2T0"/>
<dbReference type="EMBL" id="JAVXUP010003110">
    <property type="protein sequence ID" value="KAK3000009.1"/>
    <property type="molecule type" value="Genomic_DNA"/>
</dbReference>
<evidence type="ECO:0000313" key="2">
    <source>
        <dbReference type="Proteomes" id="UP001188597"/>
    </source>
</evidence>
<accession>A0AA88V2T0</accession>
<dbReference type="Proteomes" id="UP001188597">
    <property type="component" value="Unassembled WGS sequence"/>
</dbReference>
<proteinExistence type="predicted"/>
<evidence type="ECO:0000313" key="1">
    <source>
        <dbReference type="EMBL" id="KAK3000009.1"/>
    </source>
</evidence>
<keyword evidence="2" id="KW-1185">Reference proteome</keyword>
<gene>
    <name evidence="1" type="ORF">RJ639_024135</name>
</gene>
<comment type="caution">
    <text evidence="1">The sequence shown here is derived from an EMBL/GenBank/DDBJ whole genome shotgun (WGS) entry which is preliminary data.</text>
</comment>
<protein>
    <submittedName>
        <fullName evidence="1">Uncharacterized protein</fullName>
    </submittedName>
</protein>
<organism evidence="1 2">
    <name type="scientific">Escallonia herrerae</name>
    <dbReference type="NCBI Taxonomy" id="1293975"/>
    <lineage>
        <taxon>Eukaryota</taxon>
        <taxon>Viridiplantae</taxon>
        <taxon>Streptophyta</taxon>
        <taxon>Embryophyta</taxon>
        <taxon>Tracheophyta</taxon>
        <taxon>Spermatophyta</taxon>
        <taxon>Magnoliopsida</taxon>
        <taxon>eudicotyledons</taxon>
        <taxon>Gunneridae</taxon>
        <taxon>Pentapetalae</taxon>
        <taxon>asterids</taxon>
        <taxon>campanulids</taxon>
        <taxon>Escalloniales</taxon>
        <taxon>Escalloniaceae</taxon>
        <taxon>Escallonia</taxon>
    </lineage>
</organism>
<name>A0AA88V2T0_9ASTE</name>
<sequence>MACRDFENGGGLWQDISSSYHQCHYERRNFLHEQTVLARTIKINSQQNQTNSNREPRREFDSLSLRLIRPATVLTVLDDSLPGYNGNTSEIGALQIADPANQNNGTELFRTQEIRRQNISENNFGIQLSR</sequence>
<reference evidence="1" key="1">
    <citation type="submission" date="2022-12" db="EMBL/GenBank/DDBJ databases">
        <title>Draft genome assemblies for two species of Escallonia (Escalloniales).</title>
        <authorList>
            <person name="Chanderbali A."/>
            <person name="Dervinis C."/>
            <person name="Anghel I."/>
            <person name="Soltis D."/>
            <person name="Soltis P."/>
            <person name="Zapata F."/>
        </authorList>
    </citation>
    <scope>NUCLEOTIDE SEQUENCE</scope>
    <source>
        <strain evidence="1">UCBG64.0493</strain>
        <tissue evidence="1">Leaf</tissue>
    </source>
</reference>